<feature type="transmembrane region" description="Helical" evidence="6">
    <location>
        <begin position="438"/>
        <end position="459"/>
    </location>
</feature>
<dbReference type="InterPro" id="IPR036259">
    <property type="entry name" value="MFS_trans_sf"/>
</dbReference>
<reference evidence="9" key="2">
    <citation type="journal article" date="2009" name="Fungal Genet. Biol.">
        <title>The 2008 update of the Aspergillus nidulans genome annotation: a community effort.</title>
        <authorList>
            <person name="Wortman J.R."/>
            <person name="Gilsenan J.M."/>
            <person name="Joardar V."/>
            <person name="Deegan J."/>
            <person name="Clutterbuck J."/>
            <person name="Andersen M.R."/>
            <person name="Archer D."/>
            <person name="Bencina M."/>
            <person name="Braus G."/>
            <person name="Coutinho P."/>
            <person name="von Dohren H."/>
            <person name="Doonan J."/>
            <person name="Driessen A.J."/>
            <person name="Durek P."/>
            <person name="Espeso E."/>
            <person name="Fekete E."/>
            <person name="Flipphi M."/>
            <person name="Estrada C.G."/>
            <person name="Geysens S."/>
            <person name="Goldman G."/>
            <person name="de Groot P.W."/>
            <person name="Hansen K."/>
            <person name="Harris S.D."/>
            <person name="Heinekamp T."/>
            <person name="Helmstaedt K."/>
            <person name="Henrissat B."/>
            <person name="Hofmann G."/>
            <person name="Homan T."/>
            <person name="Horio T."/>
            <person name="Horiuchi H."/>
            <person name="James S."/>
            <person name="Jones M."/>
            <person name="Karaffa L."/>
            <person name="Karanyi Z."/>
            <person name="Kato M."/>
            <person name="Keller N."/>
            <person name="Kelly D.E."/>
            <person name="Kiel J.A."/>
            <person name="Kim J.M."/>
            <person name="van der Klei I.J."/>
            <person name="Klis F.M."/>
            <person name="Kovalchuk A."/>
            <person name="Krasevec N."/>
            <person name="Kubicek C.P."/>
            <person name="Liu B."/>
            <person name="Maccabe A."/>
            <person name="Meyer V."/>
            <person name="Mirabito P."/>
            <person name="Miskei M."/>
            <person name="Mos M."/>
            <person name="Mullins J."/>
            <person name="Nelson D.R."/>
            <person name="Nielsen J."/>
            <person name="Oakley B.R."/>
            <person name="Osmani S.A."/>
            <person name="Pakula T."/>
            <person name="Paszewski A."/>
            <person name="Paulsen I."/>
            <person name="Pilsyk S."/>
            <person name="Pocsi I."/>
            <person name="Punt P.J."/>
            <person name="Ram A.F."/>
            <person name="Ren Q."/>
            <person name="Robellet X."/>
            <person name="Robson G."/>
            <person name="Seiboth B."/>
            <person name="van Solingen P."/>
            <person name="Specht T."/>
            <person name="Sun J."/>
            <person name="Taheri-Talesh N."/>
            <person name="Takeshita N."/>
            <person name="Ussery D."/>
            <person name="vanKuyk P.A."/>
            <person name="Visser H."/>
            <person name="van de Vondervoort P.J."/>
            <person name="de Vries R.P."/>
            <person name="Walton J."/>
            <person name="Xiang X."/>
            <person name="Xiong Y."/>
            <person name="Zeng A.P."/>
            <person name="Brandt B.W."/>
            <person name="Cornell M.J."/>
            <person name="van den Hondel C.A."/>
            <person name="Visser J."/>
            <person name="Oliver S.G."/>
            <person name="Turner G."/>
        </authorList>
    </citation>
    <scope>GENOME REANNOTATION</scope>
    <source>
        <strain evidence="9">FGSC A4 / ATCC 38163 / CBS 112.46 / NRRL 194 / M139</strain>
    </source>
</reference>
<dbReference type="Gene3D" id="1.20.1250.20">
    <property type="entry name" value="MFS general substrate transporter like domains"/>
    <property type="match status" value="1"/>
</dbReference>
<dbReference type="OrthoDB" id="6612291at2759"/>
<feature type="transmembrane region" description="Helical" evidence="6">
    <location>
        <begin position="343"/>
        <end position="364"/>
    </location>
</feature>
<evidence type="ECO:0000256" key="5">
    <source>
        <dbReference type="ARBA" id="ARBA00023136"/>
    </source>
</evidence>
<organism evidence="8 9">
    <name type="scientific">Emericella nidulans (strain FGSC A4 / ATCC 38163 / CBS 112.46 / NRRL 194 / M139)</name>
    <name type="common">Aspergillus nidulans</name>
    <dbReference type="NCBI Taxonomy" id="227321"/>
    <lineage>
        <taxon>Eukaryota</taxon>
        <taxon>Fungi</taxon>
        <taxon>Dikarya</taxon>
        <taxon>Ascomycota</taxon>
        <taxon>Pezizomycotina</taxon>
        <taxon>Eurotiomycetes</taxon>
        <taxon>Eurotiomycetidae</taxon>
        <taxon>Eurotiales</taxon>
        <taxon>Aspergillaceae</taxon>
        <taxon>Aspergillus</taxon>
        <taxon>Aspergillus subgen. Nidulantes</taxon>
    </lineage>
</organism>
<dbReference type="PANTHER" id="PTHR48022:SF41">
    <property type="entry name" value="MAJOR FACILITATOR SUPERFAMILY (MFS) PROFILE DOMAIN-CONTAINING PROTEIN"/>
    <property type="match status" value="1"/>
</dbReference>
<dbReference type="GO" id="GO:0005351">
    <property type="term" value="F:carbohydrate:proton symporter activity"/>
    <property type="evidence" value="ECO:0000318"/>
    <property type="project" value="GO_Central"/>
</dbReference>
<comment type="similarity">
    <text evidence="2">Belongs to the major facilitator superfamily. Sugar transporter (TC 2.A.1.1) family.</text>
</comment>
<dbReference type="RefSeq" id="XP_658105.1">
    <property type="nucleotide sequence ID" value="XM_653013.1"/>
</dbReference>
<accession>C8VSX6</accession>
<dbReference type="SUPFAM" id="SSF103473">
    <property type="entry name" value="MFS general substrate transporter"/>
    <property type="match status" value="1"/>
</dbReference>
<keyword evidence="9" id="KW-1185">Reference proteome</keyword>
<evidence type="ECO:0000259" key="7">
    <source>
        <dbReference type="PROSITE" id="PS50850"/>
    </source>
</evidence>
<comment type="subcellular location">
    <subcellularLocation>
        <location evidence="1">Membrane</location>
        <topology evidence="1">Multi-pass membrane protein</topology>
    </subcellularLocation>
</comment>
<dbReference type="InterPro" id="IPR005828">
    <property type="entry name" value="MFS_sugar_transport-like"/>
</dbReference>
<evidence type="ECO:0000256" key="6">
    <source>
        <dbReference type="SAM" id="Phobius"/>
    </source>
</evidence>
<dbReference type="KEGG" id="ani:ANIA_00501"/>
<dbReference type="EMBL" id="BN001308">
    <property type="protein sequence ID" value="CBF89357.1"/>
    <property type="molecule type" value="Genomic_DNA"/>
</dbReference>
<evidence type="ECO:0000256" key="4">
    <source>
        <dbReference type="ARBA" id="ARBA00022989"/>
    </source>
</evidence>
<dbReference type="STRING" id="227321.Q5BG29"/>
<feature type="transmembrane region" description="Helical" evidence="6">
    <location>
        <begin position="471"/>
        <end position="489"/>
    </location>
</feature>
<dbReference type="AlphaFoldDB" id="Q5BG29"/>
<feature type="transmembrane region" description="Helical" evidence="6">
    <location>
        <begin position="42"/>
        <end position="65"/>
    </location>
</feature>
<dbReference type="eggNOG" id="KOG0254">
    <property type="taxonomic scope" value="Eukaryota"/>
</dbReference>
<feature type="transmembrane region" description="Helical" evidence="6">
    <location>
        <begin position="122"/>
        <end position="141"/>
    </location>
</feature>
<protein>
    <recommendedName>
        <fullName evidence="7">Major facilitator superfamily (MFS) profile domain-containing protein</fullName>
    </recommendedName>
</protein>
<keyword evidence="3 6" id="KW-0812">Transmembrane</keyword>
<evidence type="ECO:0000256" key="2">
    <source>
        <dbReference type="ARBA" id="ARBA00010992"/>
    </source>
</evidence>
<dbReference type="GeneID" id="2876278"/>
<feature type="transmembrane region" description="Helical" evidence="6">
    <location>
        <begin position="188"/>
        <end position="211"/>
    </location>
</feature>
<sequence length="539" mass="58931">MKGTYDKNPAVVGCHGRALSLESSQHQPNESALQSARNSLKTVAWCFALASGIILAYAPMFYSIANDPPILTSSRKDFGRRLDGKLIIPALWLALWNIANPIGGVLGSIAGGYIQDRVGRRGSLTIASVVSAIGVAVAYISDLPSEINGRRSIIFVAKLVQGFAVNQVMCTTQTYMSEVLPPILRGPILGLFPTFILMGQLIGSIIIYAMAARRGPEGYKLCFVSEWPFSVLPFVVSFLMPESPTYLIRENRLDEARRCQEQLSYSTEEADMVFQQCRFSIELEKKAKGSVPGYSDCFKGTNRRRTMVVLFACLLPQLFGISLLARGSYFMQVVGMNAHTSLIFLQVGVGLGLVANVGSMITVAKFGRRPLTLFGLIACTILWMGMGIAGCFPGTATVWYTQMTILFVVTLTGLTIWPASYAFGAEASSLQLRAKTQGLGWLVNCLSNGILGIVLPYIFNDDEGALGAKTGFVYMGFCILSLAAAWRIVPEMKDKTAMEIDQVFTGAQRRIVHGDEEEIAVREREEKAWECGFGRPYVA</sequence>
<dbReference type="PANTHER" id="PTHR48022">
    <property type="entry name" value="PLASTIDIC GLUCOSE TRANSPORTER 4"/>
    <property type="match status" value="1"/>
</dbReference>
<evidence type="ECO:0000313" key="9">
    <source>
        <dbReference type="Proteomes" id="UP000000560"/>
    </source>
</evidence>
<keyword evidence="5 6" id="KW-0472">Membrane</keyword>
<dbReference type="InterPro" id="IPR050360">
    <property type="entry name" value="MFS_Sugar_Transporters"/>
</dbReference>
<feature type="transmembrane region" description="Helical" evidence="6">
    <location>
        <begin position="308"/>
        <end position="331"/>
    </location>
</feature>
<keyword evidence="4 6" id="KW-1133">Transmembrane helix</keyword>
<feature type="domain" description="Major facilitator superfamily (MFS) profile" evidence="7">
    <location>
        <begin position="44"/>
        <end position="493"/>
    </location>
</feature>
<dbReference type="PROSITE" id="PS50850">
    <property type="entry name" value="MFS"/>
    <property type="match status" value="1"/>
</dbReference>
<evidence type="ECO:0000256" key="3">
    <source>
        <dbReference type="ARBA" id="ARBA00022692"/>
    </source>
</evidence>
<feature type="transmembrane region" description="Helical" evidence="6">
    <location>
        <begin position="398"/>
        <end position="417"/>
    </location>
</feature>
<dbReference type="OMA" id="PYIYNPD"/>
<proteinExistence type="inferred from homology"/>
<dbReference type="GO" id="GO:0016020">
    <property type="term" value="C:membrane"/>
    <property type="evidence" value="ECO:0000318"/>
    <property type="project" value="GO_Central"/>
</dbReference>
<dbReference type="InParanoid" id="Q5BG29"/>
<evidence type="ECO:0000313" key="8">
    <source>
        <dbReference type="EMBL" id="CBF89357.1"/>
    </source>
</evidence>
<dbReference type="HOGENOM" id="CLU_001265_11_0_1"/>
<name>Q5BG29_EMENI</name>
<reference evidence="9" key="1">
    <citation type="journal article" date="2005" name="Nature">
        <title>Sequencing of Aspergillus nidulans and comparative analysis with A. fumigatus and A. oryzae.</title>
        <authorList>
            <person name="Galagan J.E."/>
            <person name="Calvo S.E."/>
            <person name="Cuomo C."/>
            <person name="Ma L.J."/>
            <person name="Wortman J.R."/>
            <person name="Batzoglou S."/>
            <person name="Lee S.I."/>
            <person name="Basturkmen M."/>
            <person name="Spevak C.C."/>
            <person name="Clutterbuck J."/>
            <person name="Kapitonov V."/>
            <person name="Jurka J."/>
            <person name="Scazzocchio C."/>
            <person name="Farman M."/>
            <person name="Butler J."/>
            <person name="Purcell S."/>
            <person name="Harris S."/>
            <person name="Braus G.H."/>
            <person name="Draht O."/>
            <person name="Busch S."/>
            <person name="D'Enfert C."/>
            <person name="Bouchier C."/>
            <person name="Goldman G.H."/>
            <person name="Bell-Pedersen D."/>
            <person name="Griffiths-Jones S."/>
            <person name="Doonan J.H."/>
            <person name="Yu J."/>
            <person name="Vienken K."/>
            <person name="Pain A."/>
            <person name="Freitag M."/>
            <person name="Selker E.U."/>
            <person name="Archer D.B."/>
            <person name="Penalva M.A."/>
            <person name="Oakley B.R."/>
            <person name="Momany M."/>
            <person name="Tanaka T."/>
            <person name="Kumagai T."/>
            <person name="Asai K."/>
            <person name="Machida M."/>
            <person name="Nierman W.C."/>
            <person name="Denning D.W."/>
            <person name="Caddick M."/>
            <person name="Hynes M."/>
            <person name="Paoletti M."/>
            <person name="Fischer R."/>
            <person name="Miller B."/>
            <person name="Dyer P."/>
            <person name="Sachs M.S."/>
            <person name="Osmani S.A."/>
            <person name="Birren B.W."/>
        </authorList>
    </citation>
    <scope>NUCLEOTIDE SEQUENCE [LARGE SCALE GENOMIC DNA]</scope>
    <source>
        <strain evidence="9">FGSC A4 / ATCC 38163 / CBS 112.46 / NRRL 194 / M139</strain>
    </source>
</reference>
<dbReference type="Proteomes" id="UP000000560">
    <property type="component" value="Chromosome VIII"/>
</dbReference>
<dbReference type="InterPro" id="IPR020846">
    <property type="entry name" value="MFS_dom"/>
</dbReference>
<evidence type="ECO:0000256" key="1">
    <source>
        <dbReference type="ARBA" id="ARBA00004141"/>
    </source>
</evidence>
<dbReference type="Pfam" id="PF00083">
    <property type="entry name" value="Sugar_tr"/>
    <property type="match status" value="1"/>
</dbReference>
<dbReference type="GO" id="GO:0008643">
    <property type="term" value="P:carbohydrate transport"/>
    <property type="evidence" value="ECO:0000318"/>
    <property type="project" value="GO_Central"/>
</dbReference>
<feature type="transmembrane region" description="Helical" evidence="6">
    <location>
        <begin position="371"/>
        <end position="392"/>
    </location>
</feature>
<accession>Q5BG29</accession>
<feature type="transmembrane region" description="Helical" evidence="6">
    <location>
        <begin position="86"/>
        <end position="110"/>
    </location>
</feature>
<gene>
    <name evidence="8" type="ORF">ANIA_00501</name>
</gene>